<evidence type="ECO:0000313" key="10">
    <source>
        <dbReference type="EMBL" id="EGC36082.1"/>
    </source>
</evidence>
<keyword evidence="6" id="KW-0456">Lyase</keyword>
<dbReference type="VEuPathDB" id="AmoebaDB:DICPUDRAFT_151484"/>
<dbReference type="InterPro" id="IPR001054">
    <property type="entry name" value="A/G_cyclase"/>
</dbReference>
<dbReference type="OMA" id="GIKMIHY"/>
<feature type="compositionally biased region" description="Low complexity" evidence="7">
    <location>
        <begin position="686"/>
        <end position="706"/>
    </location>
</feature>
<evidence type="ECO:0000256" key="7">
    <source>
        <dbReference type="SAM" id="MobiDB-lite"/>
    </source>
</evidence>
<feature type="compositionally biased region" description="Low complexity" evidence="7">
    <location>
        <begin position="1340"/>
        <end position="1349"/>
    </location>
</feature>
<keyword evidence="11" id="KW-1185">Reference proteome</keyword>
<feature type="transmembrane region" description="Helical" evidence="8">
    <location>
        <begin position="47"/>
        <end position="67"/>
    </location>
</feature>
<dbReference type="GO" id="GO:0006182">
    <property type="term" value="P:cGMP biosynthetic process"/>
    <property type="evidence" value="ECO:0000318"/>
    <property type="project" value="GO_Central"/>
</dbReference>
<feature type="transmembrane region" description="Helical" evidence="8">
    <location>
        <begin position="888"/>
        <end position="910"/>
    </location>
</feature>
<feature type="transmembrane region" description="Helical" evidence="8">
    <location>
        <begin position="161"/>
        <end position="180"/>
    </location>
</feature>
<dbReference type="InParanoid" id="F0ZIZ3"/>
<dbReference type="Pfam" id="PF00211">
    <property type="entry name" value="Guanylate_cyc"/>
    <property type="match status" value="2"/>
</dbReference>
<feature type="transmembrane region" description="Helical" evidence="8">
    <location>
        <begin position="136"/>
        <end position="155"/>
    </location>
</feature>
<feature type="transmembrane region" description="Helical" evidence="8">
    <location>
        <begin position="1006"/>
        <end position="1026"/>
    </location>
</feature>
<evidence type="ECO:0000256" key="3">
    <source>
        <dbReference type="ARBA" id="ARBA00022741"/>
    </source>
</evidence>
<dbReference type="Proteomes" id="UP000001064">
    <property type="component" value="Unassembled WGS sequence"/>
</dbReference>
<feature type="compositionally biased region" description="Basic and acidic residues" evidence="7">
    <location>
        <begin position="314"/>
        <end position="324"/>
    </location>
</feature>
<dbReference type="InterPro" id="IPR029787">
    <property type="entry name" value="Nucleotide_cyclase"/>
</dbReference>
<comment type="subcellular location">
    <subcellularLocation>
        <location evidence="1">Membrane</location>
    </subcellularLocation>
</comment>
<dbReference type="eggNOG" id="KOG4171">
    <property type="taxonomic scope" value="Eukaryota"/>
</dbReference>
<dbReference type="OrthoDB" id="60033at2759"/>
<dbReference type="PANTHER" id="PTHR11920:SF335">
    <property type="entry name" value="GUANYLATE CYCLASE"/>
    <property type="match status" value="1"/>
</dbReference>
<dbReference type="RefSeq" id="XP_003287400.1">
    <property type="nucleotide sequence ID" value="XM_003287352.1"/>
</dbReference>
<evidence type="ECO:0000256" key="1">
    <source>
        <dbReference type="ARBA" id="ARBA00004370"/>
    </source>
</evidence>
<dbReference type="GO" id="GO:0001653">
    <property type="term" value="F:peptide receptor activity"/>
    <property type="evidence" value="ECO:0000318"/>
    <property type="project" value="GO_Central"/>
</dbReference>
<dbReference type="eggNOG" id="KOG1023">
    <property type="taxonomic scope" value="Eukaryota"/>
</dbReference>
<dbReference type="GeneID" id="10501349"/>
<evidence type="ECO:0000256" key="4">
    <source>
        <dbReference type="ARBA" id="ARBA00022989"/>
    </source>
</evidence>
<feature type="transmembrane region" description="Helical" evidence="8">
    <location>
        <begin position="192"/>
        <end position="222"/>
    </location>
</feature>
<evidence type="ECO:0000313" key="11">
    <source>
        <dbReference type="Proteomes" id="UP000001064"/>
    </source>
</evidence>
<dbReference type="SMART" id="SM00044">
    <property type="entry name" value="CYCc"/>
    <property type="match status" value="2"/>
</dbReference>
<dbReference type="EMBL" id="GL871038">
    <property type="protein sequence ID" value="EGC36082.1"/>
    <property type="molecule type" value="Genomic_DNA"/>
</dbReference>
<feature type="compositionally biased region" description="Low complexity" evidence="7">
    <location>
        <begin position="628"/>
        <end position="672"/>
    </location>
</feature>
<dbReference type="Gene3D" id="3.30.70.1230">
    <property type="entry name" value="Nucleotide cyclase"/>
    <property type="match status" value="2"/>
</dbReference>
<dbReference type="KEGG" id="dpp:DICPUDRAFT_151484"/>
<evidence type="ECO:0000259" key="9">
    <source>
        <dbReference type="PROSITE" id="PS50125"/>
    </source>
</evidence>
<feature type="region of interest" description="Disordered" evidence="7">
    <location>
        <begin position="1283"/>
        <end position="1387"/>
    </location>
</feature>
<dbReference type="InterPro" id="IPR050401">
    <property type="entry name" value="Cyclic_nucleotide_synthase"/>
</dbReference>
<feature type="transmembrane region" description="Helical" evidence="8">
    <location>
        <begin position="234"/>
        <end position="255"/>
    </location>
</feature>
<protein>
    <recommendedName>
        <fullName evidence="9">Guanylate cyclase domain-containing protein</fullName>
    </recommendedName>
</protein>
<organism evidence="10 11">
    <name type="scientific">Dictyostelium purpureum</name>
    <name type="common">Slime mold</name>
    <dbReference type="NCBI Taxonomy" id="5786"/>
    <lineage>
        <taxon>Eukaryota</taxon>
        <taxon>Amoebozoa</taxon>
        <taxon>Evosea</taxon>
        <taxon>Eumycetozoa</taxon>
        <taxon>Dictyostelia</taxon>
        <taxon>Dictyosteliales</taxon>
        <taxon>Dictyosteliaceae</taxon>
        <taxon>Dictyostelium</taxon>
    </lineage>
</organism>
<evidence type="ECO:0000256" key="8">
    <source>
        <dbReference type="SAM" id="Phobius"/>
    </source>
</evidence>
<feature type="region of interest" description="Disordered" evidence="7">
    <location>
        <begin position="626"/>
        <end position="731"/>
    </location>
</feature>
<dbReference type="GO" id="GO:0007168">
    <property type="term" value="P:receptor guanylyl cyclase signaling pathway"/>
    <property type="evidence" value="ECO:0000318"/>
    <property type="project" value="GO_Central"/>
</dbReference>
<dbReference type="PROSITE" id="PS50125">
    <property type="entry name" value="GUANYLATE_CYCLASE_2"/>
    <property type="match status" value="2"/>
</dbReference>
<accession>F0ZIZ3</accession>
<dbReference type="FunFam" id="3.30.70.1230:FF:000147">
    <property type="entry name" value="Guanylyl cyclase, membrane"/>
    <property type="match status" value="1"/>
</dbReference>
<keyword evidence="3" id="KW-0547">Nucleotide-binding</keyword>
<keyword evidence="4 8" id="KW-1133">Transmembrane helix</keyword>
<feature type="domain" description="Guanylate cyclase" evidence="9">
    <location>
        <begin position="374"/>
        <end position="496"/>
    </location>
</feature>
<proteinExistence type="predicted"/>
<dbReference type="GO" id="GO:0004383">
    <property type="term" value="F:guanylate cyclase activity"/>
    <property type="evidence" value="ECO:0000318"/>
    <property type="project" value="GO_Central"/>
</dbReference>
<keyword evidence="5 8" id="KW-0472">Membrane</keyword>
<dbReference type="SUPFAM" id="SSF55073">
    <property type="entry name" value="Nucleotide cyclase"/>
    <property type="match status" value="2"/>
</dbReference>
<reference evidence="11" key="1">
    <citation type="journal article" date="2011" name="Genome Biol.">
        <title>Comparative genomics of the social amoebae Dictyostelium discoideum and Dictyostelium purpureum.</title>
        <authorList>
            <consortium name="US DOE Joint Genome Institute (JGI-PGF)"/>
            <person name="Sucgang R."/>
            <person name="Kuo A."/>
            <person name="Tian X."/>
            <person name="Salerno W."/>
            <person name="Parikh A."/>
            <person name="Feasley C.L."/>
            <person name="Dalin E."/>
            <person name="Tu H."/>
            <person name="Huang E."/>
            <person name="Barry K."/>
            <person name="Lindquist E."/>
            <person name="Shapiro H."/>
            <person name="Bruce D."/>
            <person name="Schmutz J."/>
            <person name="Salamov A."/>
            <person name="Fey P."/>
            <person name="Gaudet P."/>
            <person name="Anjard C."/>
            <person name="Babu M.M."/>
            <person name="Basu S."/>
            <person name="Bushmanova Y."/>
            <person name="van der Wel H."/>
            <person name="Katoh-Kurasawa M."/>
            <person name="Dinh C."/>
            <person name="Coutinho P.M."/>
            <person name="Saito T."/>
            <person name="Elias M."/>
            <person name="Schaap P."/>
            <person name="Kay R.R."/>
            <person name="Henrissat B."/>
            <person name="Eichinger L."/>
            <person name="Rivero F."/>
            <person name="Putnam N.H."/>
            <person name="West C.M."/>
            <person name="Loomis W.F."/>
            <person name="Chisholm R.L."/>
            <person name="Shaulsky G."/>
            <person name="Strassmann J.E."/>
            <person name="Queller D.C."/>
            <person name="Kuspa A."/>
            <person name="Grigoriev I.V."/>
        </authorList>
    </citation>
    <scope>NUCLEOTIDE SEQUENCE [LARGE SCALE GENOMIC DNA]</scope>
    <source>
        <strain evidence="11">QSDP1</strain>
    </source>
</reference>
<dbReference type="STRING" id="5786.F0ZIZ3"/>
<gene>
    <name evidence="10" type="primary">GcaA</name>
    <name evidence="10" type="ORF">DICPUDRAFT_151484</name>
</gene>
<dbReference type="GO" id="GO:0035556">
    <property type="term" value="P:intracellular signal transduction"/>
    <property type="evidence" value="ECO:0007669"/>
    <property type="project" value="InterPro"/>
</dbReference>
<sequence>MMFTLPDVRKQETGLKKYLEFFDLRFPRVQEEKHFQSYYYYTYAKQIRISIVFLIAVFFIGTMVAYLSPLNITYLPYYDSPNIYFFNYVPNNDSSSSSSSISISNNNINNNYTEADGHIDDNHYFPYLANKKRDTFILRMATIGALLMYFAFTFTPNFKKLWKFFNTLALFLASCIVLIFENDIRTIPGRMILLFVIISISSGMTFLPTIISSGILGLFYFLYFILYTKIKGKAMVLISLVLLVSWIILMLISRYREQLFRDKFRTLENLKIQTMRSEKIINQMLPAVVVQRLRLQSSKDQSLETNLSQQQQLQKDKKKDKKENSNNNNNNEICLTPVNNRKNSLVVDPQSPSSLQPGQYSGTELIVDSYDPVTVLFCEIVNFNALVEKMSSAHVINLLNEVYNSFDRLTDVYGVTKVEHIGNVYMVVGGCPELCPDHAQRVAHMSLGMLSVIRRFGIVQVRIGMHTGPVVGGIIGKKKLSWHLFGDTINTSSRMASHSVIGKIQVSHPVQQLLRPYFLFEDRGKIQIKGKGLMRTFYLIKTKQLDKRYTSIFSSLHREKPYIPPVDISEVSFDKPEESSSNTTASAIPQRISVEMPPMPNSARRERKGSIFASVMPPKVLNFLQTGSLSSPSNSSNNLTNLANGTETASGSSGTTGSNVSGSNVSGSETNTVASPRFSHPQLQHSNSTGSLSSLMMNNNNNSPNGIDKKKGVQFHTPSGTLSKGTFGSVRSPSPALFEQFAMDDEMNENDLSVVNTPQEQNLYLGKGIHGSNVIATNNSKLTQLEKELTIHYTLNKFRLSFISRGNLVEQEYSNEYITNNFNRITMSMLLVNGLFALGGLVDYFFLKFSSISSVVKTEPNNNNSTIITQDFSTSSIYHNDREEENEIYDIITGIRYGLVFFCLIFIYIISKFKSFKIKKHVQLIAGLFFIFITAMMLVLSSIPPLNNLPNDTLALSIIMMIITIGYNLSGIKFWYANLVCFFCILFFELSMTWKNTNRDIMLSHNYYLITVVLINVATSYFEELFNRLNWVHGRLLDKDQRETEQLVAEILPKDIVETMKSGRQLIVDEFKQVTIFLSDIVGFTEMAARMSPRQLVETLNQIYSTFDEIAAEFGVLKVATIGDAYLCVSGCPEKDHTDHAFRVANMAIKMLESIKSIRTVDNIPVRMRIGIHTGPVIAGVVGIKMIHYQLWGESVQITQQMENTGKADMIHVSEDTFNILKSKYLFEERPEGIIKKRKIKTYFLLRALNENDPVPEVVTRTRSVSVSKNAIGGTLQFKEHQQLTPLLKETTTEKNKEIEEDDKEESEEEEDEEDEEGDEDEDEEEEEEEEEEEDENGESNESNENNEGNESKESDEYNSDKVENEENEMEGEWAKNYVDSDSSSDK</sequence>
<feature type="compositionally biased region" description="Basic and acidic residues" evidence="7">
    <location>
        <begin position="1350"/>
        <end position="1365"/>
    </location>
</feature>
<feature type="compositionally biased region" description="Acidic residues" evidence="7">
    <location>
        <begin position="1299"/>
        <end position="1339"/>
    </location>
</feature>
<evidence type="ECO:0000256" key="6">
    <source>
        <dbReference type="ARBA" id="ARBA00023239"/>
    </source>
</evidence>
<dbReference type="CDD" id="cd07302">
    <property type="entry name" value="CHD"/>
    <property type="match status" value="2"/>
</dbReference>
<feature type="compositionally biased region" description="Polar residues" evidence="7">
    <location>
        <begin position="716"/>
        <end position="731"/>
    </location>
</feature>
<feature type="transmembrane region" description="Helical" evidence="8">
    <location>
        <begin position="922"/>
        <end position="943"/>
    </location>
</feature>
<dbReference type="PANTHER" id="PTHR11920">
    <property type="entry name" value="GUANYLYL CYCLASE"/>
    <property type="match status" value="1"/>
</dbReference>
<evidence type="ECO:0000256" key="2">
    <source>
        <dbReference type="ARBA" id="ARBA00022692"/>
    </source>
</evidence>
<dbReference type="GO" id="GO:0000166">
    <property type="term" value="F:nucleotide binding"/>
    <property type="evidence" value="ECO:0007669"/>
    <property type="project" value="UniProtKB-KW"/>
</dbReference>
<name>F0ZIZ3_DICPU</name>
<dbReference type="GO" id="GO:0005886">
    <property type="term" value="C:plasma membrane"/>
    <property type="evidence" value="ECO:0000318"/>
    <property type="project" value="GO_Central"/>
</dbReference>
<feature type="region of interest" description="Disordered" evidence="7">
    <location>
        <begin position="301"/>
        <end position="336"/>
    </location>
</feature>
<evidence type="ECO:0000256" key="5">
    <source>
        <dbReference type="ARBA" id="ARBA00023136"/>
    </source>
</evidence>
<feature type="transmembrane region" description="Helical" evidence="8">
    <location>
        <begin position="949"/>
        <end position="967"/>
    </location>
</feature>
<keyword evidence="2 8" id="KW-0812">Transmembrane</keyword>
<feature type="region of interest" description="Disordered" evidence="7">
    <location>
        <begin position="573"/>
        <end position="606"/>
    </location>
</feature>
<feature type="domain" description="Guanylate cyclase" evidence="9">
    <location>
        <begin position="1075"/>
        <end position="1203"/>
    </location>
</feature>